<accession>A0A9X1P6U3</accession>
<evidence type="ECO:0000313" key="2">
    <source>
        <dbReference type="Proteomes" id="UP001139700"/>
    </source>
</evidence>
<dbReference type="RefSeq" id="WP_234611568.1">
    <property type="nucleotide sequence ID" value="NZ_CP098806.1"/>
</dbReference>
<gene>
    <name evidence="1" type="ORF">LXM24_03315</name>
</gene>
<comment type="caution">
    <text evidence="1">The sequence shown here is derived from an EMBL/GenBank/DDBJ whole genome shotgun (WGS) entry which is preliminary data.</text>
</comment>
<organism evidence="1 2">
    <name type="scientific">Dyadobacter fanqingshengii</name>
    <dbReference type="NCBI Taxonomy" id="2906443"/>
    <lineage>
        <taxon>Bacteria</taxon>
        <taxon>Pseudomonadati</taxon>
        <taxon>Bacteroidota</taxon>
        <taxon>Cytophagia</taxon>
        <taxon>Cytophagales</taxon>
        <taxon>Spirosomataceae</taxon>
        <taxon>Dyadobacter</taxon>
    </lineage>
</organism>
<evidence type="ECO:0000313" key="1">
    <source>
        <dbReference type="EMBL" id="MCF0039100.1"/>
    </source>
</evidence>
<dbReference type="Proteomes" id="UP001139700">
    <property type="component" value="Unassembled WGS sequence"/>
</dbReference>
<reference evidence="1" key="1">
    <citation type="submission" date="2021-12" db="EMBL/GenBank/DDBJ databases">
        <title>Novel species in genus Dyadobacter.</title>
        <authorList>
            <person name="Ma C."/>
        </authorList>
    </citation>
    <scope>NUCLEOTIDE SEQUENCE</scope>
    <source>
        <strain evidence="1">CY399</strain>
    </source>
</reference>
<dbReference type="AlphaFoldDB" id="A0A9X1P6U3"/>
<protein>
    <submittedName>
        <fullName evidence="1">Uncharacterized protein</fullName>
    </submittedName>
</protein>
<sequence length="271" mass="30952">MKYSKVDINDNGLPLHEIYLEHGIIIGNLVRADSVNLARKTLTFSKYRSQFILEKTGKTPSLIGPYIHYAQGILNQEALSKTKTSLGRVLLVFPTHSIGAVAAEYDKNQFCLEIEKRKAGYDTVLVCMYWKDAQNGDHDYYQKMGYKLTTAGHRDDLYFLDRLKSIILLADMVISNSTGTHIGYSLFLGKPNYLFKQDVALVSKSQSGDILLRNHYQTEVTNTKSKDNQLLYDTFDVFEEKITSDQYELAKHIWGFDCVRTPEELKSILLN</sequence>
<keyword evidence="2" id="KW-1185">Reference proteome</keyword>
<dbReference type="EMBL" id="JAJTTA010000001">
    <property type="protein sequence ID" value="MCF0039100.1"/>
    <property type="molecule type" value="Genomic_DNA"/>
</dbReference>
<name>A0A9X1P6U3_9BACT</name>
<proteinExistence type="predicted"/>